<reference evidence="5" key="1">
    <citation type="submission" date="2022-11" db="UniProtKB">
        <authorList>
            <consortium name="WormBaseParasite"/>
        </authorList>
    </citation>
    <scope>IDENTIFICATION</scope>
</reference>
<dbReference type="InterPro" id="IPR007699">
    <property type="entry name" value="SGS_dom"/>
</dbReference>
<dbReference type="GO" id="GO:0051087">
    <property type="term" value="F:protein-folding chaperone binding"/>
    <property type="evidence" value="ECO:0007669"/>
    <property type="project" value="InterPro"/>
</dbReference>
<name>A0A915ERE0_9BILA</name>
<evidence type="ECO:0000259" key="3">
    <source>
        <dbReference type="PROSITE" id="PS51203"/>
    </source>
</evidence>
<dbReference type="InterPro" id="IPR008978">
    <property type="entry name" value="HSP20-like_chaperone"/>
</dbReference>
<proteinExistence type="predicted"/>
<dbReference type="SUPFAM" id="SSF49764">
    <property type="entry name" value="HSP20-like chaperones"/>
    <property type="match status" value="1"/>
</dbReference>
<evidence type="ECO:0000259" key="2">
    <source>
        <dbReference type="PROSITE" id="PS51048"/>
    </source>
</evidence>
<evidence type="ECO:0000313" key="5">
    <source>
        <dbReference type="WBParaSite" id="jg814"/>
    </source>
</evidence>
<feature type="compositionally biased region" description="Basic and acidic residues" evidence="1">
    <location>
        <begin position="156"/>
        <end position="172"/>
    </location>
</feature>
<dbReference type="PROSITE" id="PS51203">
    <property type="entry name" value="CS"/>
    <property type="match status" value="1"/>
</dbReference>
<dbReference type="InterPro" id="IPR044563">
    <property type="entry name" value="Sgt1-like"/>
</dbReference>
<dbReference type="Proteomes" id="UP000887574">
    <property type="component" value="Unplaced"/>
</dbReference>
<feature type="domain" description="CS" evidence="3">
    <location>
        <begin position="32"/>
        <end position="131"/>
    </location>
</feature>
<feature type="domain" description="SGS" evidence="2">
    <location>
        <begin position="154"/>
        <end position="242"/>
    </location>
</feature>
<dbReference type="WBParaSite" id="jg814">
    <property type="protein sequence ID" value="jg814"/>
    <property type="gene ID" value="jg814"/>
</dbReference>
<feature type="region of interest" description="Disordered" evidence="1">
    <location>
        <begin position="134"/>
        <end position="180"/>
    </location>
</feature>
<sequence>MSKNCFNGGKAAKKNFEFSSRALENFEFRVERSTQKFRALDNPIPNSPYNRIYLFPTIQRNQAVEDCRIDFSPSPDASSKQSIQVFAKDEVVFQTKLYGQVQPNKATIQVTPFKIEVRLAKISNERWATLSIEDTSSSTTAVAQADSQTTNEEDVELPKKKEQPNWDKMGKDAEEEEFENSDPSTKLFKKIYAGSDDETRRAMLKSMQESNGTVLNTNWAEVGKKKITPYKSKDSKKEDRMAKMTRTYEVEIYLIWFRGKISGLYIELLM</sequence>
<dbReference type="PANTHER" id="PTHR45862">
    <property type="entry name" value="PROTEIN SGT1 HOMOLOG"/>
    <property type="match status" value="1"/>
</dbReference>
<dbReference type="AlphaFoldDB" id="A0A915ERE0"/>
<dbReference type="PROSITE" id="PS51048">
    <property type="entry name" value="SGS"/>
    <property type="match status" value="1"/>
</dbReference>
<keyword evidence="4" id="KW-1185">Reference proteome</keyword>
<feature type="compositionally biased region" description="Polar residues" evidence="1">
    <location>
        <begin position="134"/>
        <end position="150"/>
    </location>
</feature>
<protein>
    <submittedName>
        <fullName evidence="5">Suppressor of G2 allele of SKP1</fullName>
    </submittedName>
</protein>
<organism evidence="4 5">
    <name type="scientific">Ditylenchus dipsaci</name>
    <dbReference type="NCBI Taxonomy" id="166011"/>
    <lineage>
        <taxon>Eukaryota</taxon>
        <taxon>Metazoa</taxon>
        <taxon>Ecdysozoa</taxon>
        <taxon>Nematoda</taxon>
        <taxon>Chromadorea</taxon>
        <taxon>Rhabditida</taxon>
        <taxon>Tylenchina</taxon>
        <taxon>Tylenchomorpha</taxon>
        <taxon>Sphaerularioidea</taxon>
        <taxon>Anguinidae</taxon>
        <taxon>Anguininae</taxon>
        <taxon>Ditylenchus</taxon>
    </lineage>
</organism>
<dbReference type="InterPro" id="IPR007052">
    <property type="entry name" value="CS_dom"/>
</dbReference>
<dbReference type="Pfam" id="PF05002">
    <property type="entry name" value="SGS"/>
    <property type="match status" value="1"/>
</dbReference>
<evidence type="ECO:0000313" key="4">
    <source>
        <dbReference type="Proteomes" id="UP000887574"/>
    </source>
</evidence>
<evidence type="ECO:0000256" key="1">
    <source>
        <dbReference type="SAM" id="MobiDB-lite"/>
    </source>
</evidence>
<dbReference type="Gene3D" id="2.60.40.790">
    <property type="match status" value="1"/>
</dbReference>
<accession>A0A915ERE0</accession>